<dbReference type="VEuPathDB" id="FungiDB:SAPIO_CDS1924"/>
<dbReference type="PANTHER" id="PTHR48022:SF10">
    <property type="entry name" value="MAJOR FACILITATOR SUPERFAMILY (MFS) PROFILE DOMAIN-CONTAINING PROTEIN"/>
    <property type="match status" value="1"/>
</dbReference>
<comment type="caution">
    <text evidence="8">The sequence shown here is derived from an EMBL/GenBank/DDBJ whole genome shotgun (WGS) entry which is preliminary data.</text>
</comment>
<gene>
    <name evidence="8" type="ORF">SAPIO_CDS1924</name>
</gene>
<organism evidence="8 9">
    <name type="scientific">Pseudallescheria apiosperma</name>
    <name type="common">Scedosporium apiospermum</name>
    <dbReference type="NCBI Taxonomy" id="563466"/>
    <lineage>
        <taxon>Eukaryota</taxon>
        <taxon>Fungi</taxon>
        <taxon>Dikarya</taxon>
        <taxon>Ascomycota</taxon>
        <taxon>Pezizomycotina</taxon>
        <taxon>Sordariomycetes</taxon>
        <taxon>Hypocreomycetidae</taxon>
        <taxon>Microascales</taxon>
        <taxon>Microascaceae</taxon>
        <taxon>Scedosporium</taxon>
    </lineage>
</organism>
<dbReference type="GO" id="GO:0016020">
    <property type="term" value="C:membrane"/>
    <property type="evidence" value="ECO:0007669"/>
    <property type="project" value="UniProtKB-SubCell"/>
</dbReference>
<dbReference type="KEGG" id="sapo:SAPIO_CDS1924"/>
<dbReference type="EMBL" id="JOWA01000077">
    <property type="protein sequence ID" value="KEZ45586.1"/>
    <property type="molecule type" value="Genomic_DNA"/>
</dbReference>
<sequence>MAEHADVTIRAHWRSFIACGVAALTPFQYGLDFGLIGGLQAMPGFLQIYGHRAPETAIGWNISTTRQQLISSLMTLGAFTITGFAGLIAIKFGPLYVGRLLIGFANGSFVIFSQLYIQEISPAKYRALFFNAFQFCVSLGMLIGTVVDWATAKRPDRSSYLIPLAVIYVIPAFLAVCLFFIPESPRWLIERGQFDEGCKSLYWLRPVKEDAEHEAAEIQRAIELERESKSDARFWDMIMNPIDRRRTLLSIGAVSLQNVPGSMFIIRNAIGLVGLLASASIVVRYGRRRILLTGSLFICGCLQLMMAVTYDKHPGTPAAGKAIVALCSVFMFVYVGGVGPYSYLVGGELPSQRLRSYTFGVSSAIGFLLTWIITFTAPYFINPDALNWGPRYGYIWFPSSVIGALWTFFFLPELKGRTLEEIDEMFNAKLPARKFRTYQCSVLVDSREKKVSIDEPVVEVEDCRHK</sequence>
<feature type="transmembrane region" description="Helical" evidence="6">
    <location>
        <begin position="97"/>
        <end position="117"/>
    </location>
</feature>
<dbReference type="OrthoDB" id="6612291at2759"/>
<dbReference type="SUPFAM" id="SSF103473">
    <property type="entry name" value="MFS general substrate transporter"/>
    <property type="match status" value="1"/>
</dbReference>
<feature type="transmembrane region" description="Helical" evidence="6">
    <location>
        <begin position="290"/>
        <end position="310"/>
    </location>
</feature>
<dbReference type="PANTHER" id="PTHR48022">
    <property type="entry name" value="PLASTIDIC GLUCOSE TRANSPORTER 4"/>
    <property type="match status" value="1"/>
</dbReference>
<keyword evidence="3 6" id="KW-0812">Transmembrane</keyword>
<dbReference type="InterPro" id="IPR005829">
    <property type="entry name" value="Sugar_transporter_CS"/>
</dbReference>
<evidence type="ECO:0000256" key="2">
    <source>
        <dbReference type="ARBA" id="ARBA00010992"/>
    </source>
</evidence>
<evidence type="ECO:0000256" key="1">
    <source>
        <dbReference type="ARBA" id="ARBA00004141"/>
    </source>
</evidence>
<dbReference type="AlphaFoldDB" id="A0A084GE24"/>
<proteinExistence type="inferred from homology"/>
<evidence type="ECO:0000256" key="4">
    <source>
        <dbReference type="ARBA" id="ARBA00022989"/>
    </source>
</evidence>
<reference evidence="8 9" key="1">
    <citation type="journal article" date="2014" name="Genome Announc.">
        <title>Draft genome sequence of the pathogenic fungus Scedosporium apiospermum.</title>
        <authorList>
            <person name="Vandeputte P."/>
            <person name="Ghamrawi S."/>
            <person name="Rechenmann M."/>
            <person name="Iltis A."/>
            <person name="Giraud S."/>
            <person name="Fleury M."/>
            <person name="Thornton C."/>
            <person name="Delhaes L."/>
            <person name="Meyer W."/>
            <person name="Papon N."/>
            <person name="Bouchara J.P."/>
        </authorList>
    </citation>
    <scope>NUCLEOTIDE SEQUENCE [LARGE SCALE GENOMIC DNA]</scope>
    <source>
        <strain evidence="8 9">IHEM 14462</strain>
    </source>
</reference>
<dbReference type="Gene3D" id="1.20.1250.20">
    <property type="entry name" value="MFS general substrate transporter like domains"/>
    <property type="match status" value="1"/>
</dbReference>
<evidence type="ECO:0000313" key="9">
    <source>
        <dbReference type="Proteomes" id="UP000028545"/>
    </source>
</evidence>
<comment type="similarity">
    <text evidence="2">Belongs to the major facilitator superfamily. Sugar transporter (TC 2.A.1.1) family.</text>
</comment>
<feature type="transmembrane region" description="Helical" evidence="6">
    <location>
        <begin position="357"/>
        <end position="381"/>
    </location>
</feature>
<evidence type="ECO:0000256" key="6">
    <source>
        <dbReference type="SAM" id="Phobius"/>
    </source>
</evidence>
<dbReference type="InterPro" id="IPR005828">
    <property type="entry name" value="MFS_sugar_transport-like"/>
</dbReference>
<keyword evidence="5 6" id="KW-0472">Membrane</keyword>
<protein>
    <recommendedName>
        <fullName evidence="7">Major facilitator superfamily (MFS) profile domain-containing protein</fullName>
    </recommendedName>
</protein>
<feature type="transmembrane region" description="Helical" evidence="6">
    <location>
        <begin position="322"/>
        <end position="345"/>
    </location>
</feature>
<evidence type="ECO:0000313" key="8">
    <source>
        <dbReference type="EMBL" id="KEZ45586.1"/>
    </source>
</evidence>
<feature type="transmembrane region" description="Helical" evidence="6">
    <location>
        <begin position="129"/>
        <end position="149"/>
    </location>
</feature>
<feature type="transmembrane region" description="Helical" evidence="6">
    <location>
        <begin position="69"/>
        <end position="90"/>
    </location>
</feature>
<dbReference type="RefSeq" id="XP_016645385.1">
    <property type="nucleotide sequence ID" value="XM_016785088.1"/>
</dbReference>
<dbReference type="PROSITE" id="PS50850">
    <property type="entry name" value="MFS"/>
    <property type="match status" value="1"/>
</dbReference>
<dbReference type="GO" id="GO:0005351">
    <property type="term" value="F:carbohydrate:proton symporter activity"/>
    <property type="evidence" value="ECO:0007669"/>
    <property type="project" value="TreeGrafter"/>
</dbReference>
<evidence type="ECO:0000256" key="5">
    <source>
        <dbReference type="ARBA" id="ARBA00023136"/>
    </source>
</evidence>
<dbReference type="HOGENOM" id="CLU_001265_30_1_1"/>
<feature type="transmembrane region" description="Helical" evidence="6">
    <location>
        <begin position="393"/>
        <end position="411"/>
    </location>
</feature>
<feature type="transmembrane region" description="Helical" evidence="6">
    <location>
        <begin position="264"/>
        <end position="283"/>
    </location>
</feature>
<dbReference type="GeneID" id="27720996"/>
<dbReference type="InterPro" id="IPR020846">
    <property type="entry name" value="MFS_dom"/>
</dbReference>
<accession>A0A084GE24</accession>
<dbReference type="InterPro" id="IPR036259">
    <property type="entry name" value="MFS_trans_sf"/>
</dbReference>
<evidence type="ECO:0000259" key="7">
    <source>
        <dbReference type="PROSITE" id="PS50850"/>
    </source>
</evidence>
<dbReference type="Pfam" id="PF00083">
    <property type="entry name" value="Sugar_tr"/>
    <property type="match status" value="2"/>
</dbReference>
<dbReference type="Proteomes" id="UP000028545">
    <property type="component" value="Unassembled WGS sequence"/>
</dbReference>
<keyword evidence="4 6" id="KW-1133">Transmembrane helix</keyword>
<name>A0A084GE24_PSEDA</name>
<comment type="subcellular location">
    <subcellularLocation>
        <location evidence="1">Membrane</location>
        <topology evidence="1">Multi-pass membrane protein</topology>
    </subcellularLocation>
</comment>
<dbReference type="InterPro" id="IPR050360">
    <property type="entry name" value="MFS_Sugar_Transporters"/>
</dbReference>
<feature type="domain" description="Major facilitator superfamily (MFS) profile" evidence="7">
    <location>
        <begin position="1"/>
        <end position="415"/>
    </location>
</feature>
<dbReference type="PROSITE" id="PS00217">
    <property type="entry name" value="SUGAR_TRANSPORT_2"/>
    <property type="match status" value="1"/>
</dbReference>
<evidence type="ECO:0000256" key="3">
    <source>
        <dbReference type="ARBA" id="ARBA00022692"/>
    </source>
</evidence>
<keyword evidence="9" id="KW-1185">Reference proteome</keyword>
<feature type="transmembrane region" description="Helical" evidence="6">
    <location>
        <begin position="161"/>
        <end position="181"/>
    </location>
</feature>